<dbReference type="Proteomes" id="UP000031808">
    <property type="component" value="Segment"/>
</dbReference>
<dbReference type="InterPro" id="IPR013783">
    <property type="entry name" value="Ig-like_fold"/>
</dbReference>
<dbReference type="RefSeq" id="YP_009125969.1">
    <property type="nucleotide sequence ID" value="NC_026605.1"/>
</dbReference>
<protein>
    <submittedName>
        <fullName evidence="1">Major tail protein</fullName>
    </submittedName>
</protein>
<gene>
    <name evidence="1" type="primary">14</name>
    <name evidence="1" type="ORF">MALITHI_14</name>
</gene>
<dbReference type="OrthoDB" id="3881at10239"/>
<dbReference type="EMBL" id="KP027200">
    <property type="protein sequence ID" value="AJF40370.1"/>
    <property type="molecule type" value="Genomic_DNA"/>
</dbReference>
<dbReference type="KEGG" id="vg:23680774"/>
<dbReference type="CDD" id="cd00063">
    <property type="entry name" value="FN3"/>
    <property type="match status" value="1"/>
</dbReference>
<proteinExistence type="predicted"/>
<evidence type="ECO:0000313" key="2">
    <source>
        <dbReference type="Proteomes" id="UP000031808"/>
    </source>
</evidence>
<sequence length="332" mass="35472">MTQPNTGDVWSNLFGYNTGNLRKALYGSILMRDHDGVNTSLAFVEENGVWQSGFTPLSADGKFRKDLKKELGGTWYDLGAGTSDGPSFSNTVNVQKDHIWQTRTVVRSDITSEEGTIQFGLAEQSPLTDTLEFDLPLSGTPAQGIPNYARKKPREMEGRLRQILALGVDKGDNVFVDVFPAISFEDIDDRTWSPEDLIATVLTWGISIDPHSGYSHARFRAGQGWVNNPGVPVFSDAPVATAQSGGAVKLEFTQPTGPATPFTYAATKTLEDTGEVTSLTLSGSPSVSGGKVTLNGSGLTADEDYTFQIHANNSAGGMSISAPSNVITALGT</sequence>
<name>A0A0B5HDC8_9CAUD</name>
<evidence type="ECO:0000313" key="1">
    <source>
        <dbReference type="EMBL" id="AJF40370.1"/>
    </source>
</evidence>
<organism evidence="1 2">
    <name type="scientific">Mycobacterium phage Malithi</name>
    <dbReference type="NCBI Taxonomy" id="1567472"/>
    <lineage>
        <taxon>Viruses</taxon>
        <taxon>Duplodnaviria</taxon>
        <taxon>Heunggongvirae</taxon>
        <taxon>Uroviricota</taxon>
        <taxon>Caudoviricetes</taxon>
        <taxon>Pclasvirinae</taxon>
        <taxon>Fishburnevirus</taxon>
        <taxon>Fishburnevirus malithi</taxon>
    </lineage>
</organism>
<dbReference type="SUPFAM" id="SSF49265">
    <property type="entry name" value="Fibronectin type III"/>
    <property type="match status" value="1"/>
</dbReference>
<accession>A0A0B5HDC8</accession>
<keyword evidence="2" id="KW-1185">Reference proteome</keyword>
<dbReference type="InterPro" id="IPR003961">
    <property type="entry name" value="FN3_dom"/>
</dbReference>
<dbReference type="InterPro" id="IPR036116">
    <property type="entry name" value="FN3_sf"/>
</dbReference>
<dbReference type="Gene3D" id="2.60.40.10">
    <property type="entry name" value="Immunoglobulins"/>
    <property type="match status" value="1"/>
</dbReference>
<dbReference type="GeneID" id="23680774"/>
<reference evidence="1 2" key="1">
    <citation type="submission" date="2014-10" db="EMBL/GenBank/DDBJ databases">
        <authorList>
            <person name="Mbambo L.M."/>
            <person name="Adam N."/>
            <person name="Bengani L."/>
            <person name="Honono X."/>
            <person name="Molechan C."/>
            <person name="Ncobeni N."/>
            <person name="Tshabalala N."/>
            <person name="Nkondlo N."/>
            <person name="Larsen M.H."/>
            <person name="Rubin E.J."/>
            <person name="Russell D.A."/>
            <person name="Guerrero C.A."/>
            <person name="Bowman C.A."/>
            <person name="Jacobs-Sera D."/>
            <person name="Hendrix R.W."/>
            <person name="Hatfull G.F."/>
        </authorList>
    </citation>
    <scope>NUCLEOTIDE SEQUENCE [LARGE SCALE GENOMIC DNA]</scope>
</reference>